<dbReference type="Gene3D" id="3.30.420.10">
    <property type="entry name" value="Ribonuclease H-like superfamily/Ribonuclease H"/>
    <property type="match status" value="1"/>
</dbReference>
<dbReference type="EMBL" id="BMAU01021272">
    <property type="protein sequence ID" value="GFY07275.1"/>
    <property type="molecule type" value="Genomic_DNA"/>
</dbReference>
<evidence type="ECO:0000313" key="4">
    <source>
        <dbReference type="Proteomes" id="UP000887159"/>
    </source>
</evidence>
<feature type="domain" description="Transposase Tc1-like" evidence="2">
    <location>
        <begin position="65"/>
        <end position="136"/>
    </location>
</feature>
<dbReference type="GO" id="GO:0015074">
    <property type="term" value="P:DNA integration"/>
    <property type="evidence" value="ECO:0007669"/>
    <property type="project" value="InterPro"/>
</dbReference>
<comment type="subcellular location">
    <subcellularLocation>
        <location evidence="1">Nucleus</location>
    </subcellularLocation>
</comment>
<dbReference type="Proteomes" id="UP000887159">
    <property type="component" value="Unassembled WGS sequence"/>
</dbReference>
<dbReference type="PANTHER" id="PTHR23022">
    <property type="entry name" value="TRANSPOSABLE ELEMENT-RELATED"/>
    <property type="match status" value="1"/>
</dbReference>
<evidence type="ECO:0000256" key="1">
    <source>
        <dbReference type="ARBA" id="ARBA00004123"/>
    </source>
</evidence>
<reference evidence="3" key="1">
    <citation type="submission" date="2020-08" db="EMBL/GenBank/DDBJ databases">
        <title>Multicomponent nature underlies the extraordinary mechanical properties of spider dragline silk.</title>
        <authorList>
            <person name="Kono N."/>
            <person name="Nakamura H."/>
            <person name="Mori M."/>
            <person name="Yoshida Y."/>
            <person name="Ohtoshi R."/>
            <person name="Malay A.D."/>
            <person name="Moran D.A.P."/>
            <person name="Tomita M."/>
            <person name="Numata K."/>
            <person name="Arakawa K."/>
        </authorList>
    </citation>
    <scope>NUCLEOTIDE SEQUENCE</scope>
</reference>
<protein>
    <submittedName>
        <fullName evidence="3">Transposable element Tcb2 transposase</fullName>
    </submittedName>
</protein>
<dbReference type="GO" id="GO:0006313">
    <property type="term" value="P:DNA transposition"/>
    <property type="evidence" value="ECO:0007669"/>
    <property type="project" value="InterPro"/>
</dbReference>
<dbReference type="InterPro" id="IPR002492">
    <property type="entry name" value="Transposase_Tc1-like"/>
</dbReference>
<sequence>MTRRNHLDDFTRRRMIGKLEEGRTVTSVAAEFGINNRALGKRSKPLVQLLERLVGPRTTITGDVRYIILQAKRGRRQSASVIAQQLSTATRRQVSQFTVARRLHKGRPFARRPERCLPVKVDHQRPRLQWCREHKNWTTDYWSRVLFTDESRFSTRSDSQRVLIWREIGTRFYTSNIKERHHYDGPGVLVWGGITLNG</sequence>
<dbReference type="InterPro" id="IPR009057">
    <property type="entry name" value="Homeodomain-like_sf"/>
</dbReference>
<dbReference type="InterPro" id="IPR036397">
    <property type="entry name" value="RNaseH_sf"/>
</dbReference>
<dbReference type="PANTHER" id="PTHR23022:SF135">
    <property type="entry name" value="SI:DKEY-77F5.3"/>
    <property type="match status" value="1"/>
</dbReference>
<dbReference type="Pfam" id="PF01498">
    <property type="entry name" value="HTH_Tnp_Tc3_2"/>
    <property type="match status" value="1"/>
</dbReference>
<dbReference type="GO" id="GO:0003677">
    <property type="term" value="F:DNA binding"/>
    <property type="evidence" value="ECO:0007669"/>
    <property type="project" value="InterPro"/>
</dbReference>
<dbReference type="InterPro" id="IPR052338">
    <property type="entry name" value="Transposase_5"/>
</dbReference>
<accession>A0A8X6S9Q0</accession>
<organism evidence="3 4">
    <name type="scientific">Trichonephila clavipes</name>
    <name type="common">Golden silk orbweaver</name>
    <name type="synonym">Nephila clavipes</name>
    <dbReference type="NCBI Taxonomy" id="2585209"/>
    <lineage>
        <taxon>Eukaryota</taxon>
        <taxon>Metazoa</taxon>
        <taxon>Ecdysozoa</taxon>
        <taxon>Arthropoda</taxon>
        <taxon>Chelicerata</taxon>
        <taxon>Arachnida</taxon>
        <taxon>Araneae</taxon>
        <taxon>Araneomorphae</taxon>
        <taxon>Entelegynae</taxon>
        <taxon>Araneoidea</taxon>
        <taxon>Nephilidae</taxon>
        <taxon>Trichonephila</taxon>
    </lineage>
</organism>
<evidence type="ECO:0000313" key="3">
    <source>
        <dbReference type="EMBL" id="GFY07275.1"/>
    </source>
</evidence>
<comment type="caution">
    <text evidence="3">The sequence shown here is derived from an EMBL/GenBank/DDBJ whole genome shotgun (WGS) entry which is preliminary data.</text>
</comment>
<gene>
    <name evidence="3" type="primary">X975_02180</name>
    <name evidence="3" type="ORF">TNCV_5084621</name>
</gene>
<dbReference type="AlphaFoldDB" id="A0A8X6S9Q0"/>
<proteinExistence type="predicted"/>
<evidence type="ECO:0000259" key="2">
    <source>
        <dbReference type="Pfam" id="PF01498"/>
    </source>
</evidence>
<keyword evidence="4" id="KW-1185">Reference proteome</keyword>
<name>A0A8X6S9Q0_TRICX</name>
<dbReference type="GO" id="GO:0005634">
    <property type="term" value="C:nucleus"/>
    <property type="evidence" value="ECO:0007669"/>
    <property type="project" value="UniProtKB-SubCell"/>
</dbReference>
<dbReference type="SUPFAM" id="SSF46689">
    <property type="entry name" value="Homeodomain-like"/>
    <property type="match status" value="1"/>
</dbReference>